<gene>
    <name evidence="2" type="ORF">SM436_14685</name>
</gene>
<organism evidence="2 3">
    <name type="scientific">Actinomadura chokoriensis</name>
    <dbReference type="NCBI Taxonomy" id="454156"/>
    <lineage>
        <taxon>Bacteria</taxon>
        <taxon>Bacillati</taxon>
        <taxon>Actinomycetota</taxon>
        <taxon>Actinomycetes</taxon>
        <taxon>Streptosporangiales</taxon>
        <taxon>Thermomonosporaceae</taxon>
        <taxon>Actinomadura</taxon>
    </lineage>
</organism>
<dbReference type="EMBL" id="JAXCEH010000008">
    <property type="protein sequence ID" value="MFA1554932.1"/>
    <property type="molecule type" value="Genomic_DNA"/>
</dbReference>
<accession>A0ABV4QYD6</accession>
<keyword evidence="3" id="KW-1185">Reference proteome</keyword>
<keyword evidence="1" id="KW-0812">Transmembrane</keyword>
<dbReference type="Proteomes" id="UP001569904">
    <property type="component" value="Unassembled WGS sequence"/>
</dbReference>
<proteinExistence type="predicted"/>
<keyword evidence="1" id="KW-1133">Transmembrane helix</keyword>
<evidence type="ECO:0000313" key="2">
    <source>
        <dbReference type="EMBL" id="MFA1554932.1"/>
    </source>
</evidence>
<protein>
    <submittedName>
        <fullName evidence="2">Uncharacterized protein</fullName>
    </submittedName>
</protein>
<dbReference type="RefSeq" id="WP_371941586.1">
    <property type="nucleotide sequence ID" value="NZ_JAXCEH010000008.1"/>
</dbReference>
<reference evidence="2 3" key="1">
    <citation type="submission" date="2023-11" db="EMBL/GenBank/DDBJ databases">
        <title>Actinomadura monticuli sp. nov., isolated from volcanic ash.</title>
        <authorList>
            <person name="Lee S.D."/>
            <person name="Yang H."/>
            <person name="Kim I.S."/>
        </authorList>
    </citation>
    <scope>NUCLEOTIDE SEQUENCE [LARGE SCALE GENOMIC DNA]</scope>
    <source>
        <strain evidence="2 3">DSM 45346</strain>
    </source>
</reference>
<feature type="transmembrane region" description="Helical" evidence="1">
    <location>
        <begin position="68"/>
        <end position="91"/>
    </location>
</feature>
<evidence type="ECO:0000256" key="1">
    <source>
        <dbReference type="SAM" id="Phobius"/>
    </source>
</evidence>
<comment type="caution">
    <text evidence="2">The sequence shown here is derived from an EMBL/GenBank/DDBJ whole genome shotgun (WGS) entry which is preliminary data.</text>
</comment>
<name>A0ABV4QYD6_9ACTN</name>
<keyword evidence="1" id="KW-0472">Membrane</keyword>
<sequence>MVTAAALLMAYSLAFSHGRRTVPAVVAGGAEVLTELERRRLRAFLGEDLPVQYGPLRAPAYLVLRVPVGLLGGVILLLVAYGAAVAVRLAAGACWPSSGIWGPEPSAQKTN</sequence>
<evidence type="ECO:0000313" key="3">
    <source>
        <dbReference type="Proteomes" id="UP001569904"/>
    </source>
</evidence>